<dbReference type="AlphaFoldDB" id="A0A328D832"/>
<gene>
    <name evidence="2" type="ORF">DM860_009129</name>
</gene>
<feature type="region of interest" description="Disordered" evidence="1">
    <location>
        <begin position="34"/>
        <end position="55"/>
    </location>
</feature>
<name>A0A328D832_9ASTE</name>
<reference evidence="2 3" key="1">
    <citation type="submission" date="2018-06" db="EMBL/GenBank/DDBJ databases">
        <title>The Genome of Cuscuta australis (Dodder) Provides Insight into the Evolution of Plant Parasitism.</title>
        <authorList>
            <person name="Liu H."/>
        </authorList>
    </citation>
    <scope>NUCLEOTIDE SEQUENCE [LARGE SCALE GENOMIC DNA]</scope>
    <source>
        <strain evidence="3">cv. Yunnan</strain>
        <tissue evidence="2">Vines</tissue>
    </source>
</reference>
<proteinExistence type="predicted"/>
<dbReference type="EMBL" id="NQVE01000183">
    <property type="protein sequence ID" value="RAL41947.1"/>
    <property type="molecule type" value="Genomic_DNA"/>
</dbReference>
<dbReference type="Proteomes" id="UP000249390">
    <property type="component" value="Unassembled WGS sequence"/>
</dbReference>
<evidence type="ECO:0000313" key="2">
    <source>
        <dbReference type="EMBL" id="RAL41947.1"/>
    </source>
</evidence>
<keyword evidence="3" id="KW-1185">Reference proteome</keyword>
<accession>A0A328D832</accession>
<evidence type="ECO:0000313" key="3">
    <source>
        <dbReference type="Proteomes" id="UP000249390"/>
    </source>
</evidence>
<evidence type="ECO:0000256" key="1">
    <source>
        <dbReference type="SAM" id="MobiDB-lite"/>
    </source>
</evidence>
<protein>
    <submittedName>
        <fullName evidence="2">Uncharacterized protein</fullName>
    </submittedName>
</protein>
<sequence length="74" mass="7528">MLVLSHGFATGFYPILPPLSMADLEDKMVCTGKKDGNPAGSLTPEEAGSLGSKAGGRRCGVAVAVVNCNSYTAP</sequence>
<organism evidence="2 3">
    <name type="scientific">Cuscuta australis</name>
    <dbReference type="NCBI Taxonomy" id="267555"/>
    <lineage>
        <taxon>Eukaryota</taxon>
        <taxon>Viridiplantae</taxon>
        <taxon>Streptophyta</taxon>
        <taxon>Embryophyta</taxon>
        <taxon>Tracheophyta</taxon>
        <taxon>Spermatophyta</taxon>
        <taxon>Magnoliopsida</taxon>
        <taxon>eudicotyledons</taxon>
        <taxon>Gunneridae</taxon>
        <taxon>Pentapetalae</taxon>
        <taxon>asterids</taxon>
        <taxon>lamiids</taxon>
        <taxon>Solanales</taxon>
        <taxon>Convolvulaceae</taxon>
        <taxon>Cuscuteae</taxon>
        <taxon>Cuscuta</taxon>
        <taxon>Cuscuta subgen. Grammica</taxon>
        <taxon>Cuscuta sect. Cleistogrammica</taxon>
    </lineage>
</organism>
<comment type="caution">
    <text evidence="2">The sequence shown here is derived from an EMBL/GenBank/DDBJ whole genome shotgun (WGS) entry which is preliminary data.</text>
</comment>